<evidence type="ECO:0000259" key="3">
    <source>
        <dbReference type="Pfam" id="PF17390"/>
    </source>
</evidence>
<evidence type="ECO:0000313" key="5">
    <source>
        <dbReference type="Proteomes" id="UP000693942"/>
    </source>
</evidence>
<dbReference type="PANTHER" id="PTHR33307">
    <property type="entry name" value="ALPHA-RHAMNOSIDASE (EUROFUNG)"/>
    <property type="match status" value="1"/>
</dbReference>
<dbReference type="InterPro" id="IPR016007">
    <property type="entry name" value="Alpha_rhamnosid"/>
</dbReference>
<name>A0A8J5Q7X6_FUSOX</name>
<sequence>MKRWMESIPRDEARHQRLWDRTSFQLGDWLDSTAPPEQSMDGQTDPILAADVLLVHSLDLIARIAAVLNRREDAKVSAQDAATRREQFRNEYVSFNGHVSSDSQTAYALALCFDLLQSPEQISYAGERLATIVRRNKFRIGTGFAGTPFLCEALIRTGHVQVAYAALLCEECPSWLYPLTVNPGEMTLFNHYCFGSLVSFLCERLGGLQSLEPGWKKIRFAPQPDGGITSARVKQLRPFGWVSAQWVIEGGRLNMELDLPNGASAETVLPSGVISPRVDATVTVVGGETWFFTGEYREHQEWPIDFITAFPSLELPRNSHT</sequence>
<proteinExistence type="predicted"/>
<organism evidence="4 5">
    <name type="scientific">Fusarium oxysporum f. sp. raphani</name>
    <dbReference type="NCBI Taxonomy" id="96318"/>
    <lineage>
        <taxon>Eukaryota</taxon>
        <taxon>Fungi</taxon>
        <taxon>Dikarya</taxon>
        <taxon>Ascomycota</taxon>
        <taxon>Pezizomycotina</taxon>
        <taxon>Sordariomycetes</taxon>
        <taxon>Hypocreomycetidae</taxon>
        <taxon>Hypocreales</taxon>
        <taxon>Nectriaceae</taxon>
        <taxon>Fusarium</taxon>
        <taxon>Fusarium oxysporum species complex</taxon>
    </lineage>
</organism>
<feature type="domain" description="Alpha-L-rhamnosidase C-terminal" evidence="3">
    <location>
        <begin position="207"/>
        <end position="272"/>
    </location>
</feature>
<accession>A0A8J5Q7X6</accession>
<reference evidence="4" key="1">
    <citation type="submission" date="2021-04" db="EMBL/GenBank/DDBJ databases">
        <title>First draft genome resource for Brassicaceae pathogens Fusarium oxysporum f. sp. raphani and Fusarium oxysporum f. sp. rapae.</title>
        <authorList>
            <person name="Asai S."/>
        </authorList>
    </citation>
    <scope>NUCLEOTIDE SEQUENCE</scope>
    <source>
        <strain evidence="4">Tf1262</strain>
    </source>
</reference>
<protein>
    <recommendedName>
        <fullName evidence="6">Alpha-L-rhamnosidase six-hairpin glycosidase domain-containing protein</fullName>
    </recommendedName>
</protein>
<evidence type="ECO:0000313" key="4">
    <source>
        <dbReference type="EMBL" id="KAG7433195.1"/>
    </source>
</evidence>
<comment type="caution">
    <text evidence="4">The sequence shown here is derived from an EMBL/GenBank/DDBJ whole genome shotgun (WGS) entry which is preliminary data.</text>
</comment>
<dbReference type="InterPro" id="IPR035396">
    <property type="entry name" value="Bac_rhamnosid6H"/>
</dbReference>
<dbReference type="Proteomes" id="UP000693942">
    <property type="component" value="Unassembled WGS sequence"/>
</dbReference>
<evidence type="ECO:0000259" key="2">
    <source>
        <dbReference type="Pfam" id="PF17389"/>
    </source>
</evidence>
<feature type="domain" description="Alpha-L-rhamnosidase six-hairpin glycosidase" evidence="2">
    <location>
        <begin position="1"/>
        <end position="203"/>
    </location>
</feature>
<dbReference type="InterPro" id="IPR035398">
    <property type="entry name" value="Bac_rhamnosid_C"/>
</dbReference>
<keyword evidence="1" id="KW-0378">Hydrolase</keyword>
<dbReference type="Pfam" id="PF17390">
    <property type="entry name" value="Bac_rhamnosid_C"/>
    <property type="match status" value="1"/>
</dbReference>
<dbReference type="PANTHER" id="PTHR33307:SF6">
    <property type="entry name" value="ALPHA-RHAMNOSIDASE (EUROFUNG)-RELATED"/>
    <property type="match status" value="1"/>
</dbReference>
<dbReference type="Pfam" id="PF17389">
    <property type="entry name" value="Bac_rhamnosid6H"/>
    <property type="match status" value="1"/>
</dbReference>
<gene>
    <name evidence="4" type="ORF">Forpi1262_v007112</name>
</gene>
<dbReference type="GO" id="GO:0016787">
    <property type="term" value="F:hydrolase activity"/>
    <property type="evidence" value="ECO:0007669"/>
    <property type="project" value="UniProtKB-KW"/>
</dbReference>
<dbReference type="AlphaFoldDB" id="A0A8J5Q7X6"/>
<dbReference type="EMBL" id="JAELUR010000004">
    <property type="protein sequence ID" value="KAG7433195.1"/>
    <property type="molecule type" value="Genomic_DNA"/>
</dbReference>
<evidence type="ECO:0008006" key="6">
    <source>
        <dbReference type="Google" id="ProtNLM"/>
    </source>
</evidence>
<evidence type="ECO:0000256" key="1">
    <source>
        <dbReference type="ARBA" id="ARBA00022801"/>
    </source>
</evidence>